<feature type="region of interest" description="Disordered" evidence="1">
    <location>
        <begin position="71"/>
        <end position="105"/>
    </location>
</feature>
<name>A0ABD2VY25_9HYME</name>
<gene>
    <name evidence="2" type="ORF">TKK_018693</name>
</gene>
<dbReference type="EMBL" id="JBJJXI010000153">
    <property type="protein sequence ID" value="KAL3385625.1"/>
    <property type="molecule type" value="Genomic_DNA"/>
</dbReference>
<comment type="caution">
    <text evidence="2">The sequence shown here is derived from an EMBL/GenBank/DDBJ whole genome shotgun (WGS) entry which is preliminary data.</text>
</comment>
<evidence type="ECO:0000313" key="2">
    <source>
        <dbReference type="EMBL" id="KAL3385625.1"/>
    </source>
</evidence>
<keyword evidence="3" id="KW-1185">Reference proteome</keyword>
<evidence type="ECO:0000313" key="3">
    <source>
        <dbReference type="Proteomes" id="UP001627154"/>
    </source>
</evidence>
<reference evidence="2 3" key="1">
    <citation type="journal article" date="2024" name="bioRxiv">
        <title>A reference genome for Trichogramma kaykai: A tiny desert-dwelling parasitoid wasp with competing sex-ratio distorters.</title>
        <authorList>
            <person name="Culotta J."/>
            <person name="Lindsey A.R."/>
        </authorList>
    </citation>
    <scope>NUCLEOTIDE SEQUENCE [LARGE SCALE GENOMIC DNA]</scope>
    <source>
        <strain evidence="2 3">KSX58</strain>
    </source>
</reference>
<sequence>MTRKLHPIWKARVYTYSRPCARERLQRARETTIPRRDVQNSSCTTAIYRFYCFSSSGAVYTSMAAHIASTMTRQVSRKTERRYNLTKESERKKYPQKSEIKKIDS</sequence>
<protein>
    <submittedName>
        <fullName evidence="2">Uncharacterized protein</fullName>
    </submittedName>
</protein>
<evidence type="ECO:0000256" key="1">
    <source>
        <dbReference type="SAM" id="MobiDB-lite"/>
    </source>
</evidence>
<proteinExistence type="predicted"/>
<feature type="compositionally biased region" description="Basic and acidic residues" evidence="1">
    <location>
        <begin position="77"/>
        <end position="105"/>
    </location>
</feature>
<dbReference type="Proteomes" id="UP001627154">
    <property type="component" value="Unassembled WGS sequence"/>
</dbReference>
<organism evidence="2 3">
    <name type="scientific">Trichogramma kaykai</name>
    <dbReference type="NCBI Taxonomy" id="54128"/>
    <lineage>
        <taxon>Eukaryota</taxon>
        <taxon>Metazoa</taxon>
        <taxon>Ecdysozoa</taxon>
        <taxon>Arthropoda</taxon>
        <taxon>Hexapoda</taxon>
        <taxon>Insecta</taxon>
        <taxon>Pterygota</taxon>
        <taxon>Neoptera</taxon>
        <taxon>Endopterygota</taxon>
        <taxon>Hymenoptera</taxon>
        <taxon>Apocrita</taxon>
        <taxon>Proctotrupomorpha</taxon>
        <taxon>Chalcidoidea</taxon>
        <taxon>Trichogrammatidae</taxon>
        <taxon>Trichogramma</taxon>
    </lineage>
</organism>
<accession>A0ABD2VY25</accession>
<dbReference type="AlphaFoldDB" id="A0ABD2VY25"/>